<feature type="transmembrane region" description="Helical" evidence="7">
    <location>
        <begin position="87"/>
        <end position="109"/>
    </location>
</feature>
<dbReference type="Gene3D" id="1.20.1250.20">
    <property type="entry name" value="MFS general substrate transporter like domains"/>
    <property type="match status" value="1"/>
</dbReference>
<dbReference type="InterPro" id="IPR039672">
    <property type="entry name" value="MFS_2"/>
</dbReference>
<evidence type="ECO:0000313" key="9">
    <source>
        <dbReference type="EMBL" id="OAN41248.1"/>
    </source>
</evidence>
<feature type="transmembrane region" description="Helical" evidence="7">
    <location>
        <begin position="286"/>
        <end position="304"/>
    </location>
</feature>
<feature type="transmembrane region" description="Helical" evidence="7">
    <location>
        <begin position="383"/>
        <end position="407"/>
    </location>
</feature>
<dbReference type="PANTHER" id="PTHR11328:SF24">
    <property type="entry name" value="MAJOR FACILITATOR SUPERFAMILY (MFS) PROFILE DOMAIN-CONTAINING PROTEIN"/>
    <property type="match status" value="1"/>
</dbReference>
<dbReference type="SUPFAM" id="SSF103473">
    <property type="entry name" value="MFS general substrate transporter"/>
    <property type="match status" value="1"/>
</dbReference>
<dbReference type="Pfam" id="PF13347">
    <property type="entry name" value="MFS_2"/>
    <property type="match status" value="1"/>
</dbReference>
<dbReference type="Proteomes" id="UP000078287">
    <property type="component" value="Unassembled WGS sequence"/>
</dbReference>
<keyword evidence="2" id="KW-0813">Transport</keyword>
<accession>A0A178M0I9</accession>
<dbReference type="InterPro" id="IPR018043">
    <property type="entry name" value="Na/Gal_symport_CS"/>
</dbReference>
<comment type="caution">
    <text evidence="9">The sequence shown here is derived from an EMBL/GenBank/DDBJ whole genome shotgun (WGS) entry which is preliminary data.</text>
</comment>
<reference evidence="9 10" key="1">
    <citation type="submission" date="2016-04" db="EMBL/GenBank/DDBJ databases">
        <title>Chloroflexus islandicus sp. nov., a thermophilic filamentous anoxygenic phototrophic bacterium from geyser Strokkur (Iceland).</title>
        <authorList>
            <person name="Gaisin V.A."/>
            <person name="Kalashnikov A.M."/>
            <person name="Sukhacheva M.V."/>
            <person name="Grouzdev D.S."/>
            <person name="Ivanov T.M."/>
            <person name="Kuznetsov B."/>
            <person name="Gorlenko V.M."/>
        </authorList>
    </citation>
    <scope>NUCLEOTIDE SEQUENCE [LARGE SCALE GENOMIC DNA]</scope>
    <source>
        <strain evidence="10">isl-2</strain>
    </source>
</reference>
<dbReference type="GO" id="GO:0015293">
    <property type="term" value="F:symporter activity"/>
    <property type="evidence" value="ECO:0007669"/>
    <property type="project" value="InterPro"/>
</dbReference>
<evidence type="ECO:0000256" key="3">
    <source>
        <dbReference type="ARBA" id="ARBA00022475"/>
    </source>
</evidence>
<feature type="transmembrane region" description="Helical" evidence="7">
    <location>
        <begin position="236"/>
        <end position="266"/>
    </location>
</feature>
<evidence type="ECO:0000313" key="10">
    <source>
        <dbReference type="Proteomes" id="UP000078287"/>
    </source>
</evidence>
<dbReference type="InterPro" id="IPR036259">
    <property type="entry name" value="MFS_trans_sf"/>
</dbReference>
<evidence type="ECO:0000256" key="4">
    <source>
        <dbReference type="ARBA" id="ARBA00022692"/>
    </source>
</evidence>
<evidence type="ECO:0000256" key="5">
    <source>
        <dbReference type="ARBA" id="ARBA00022989"/>
    </source>
</evidence>
<dbReference type="InterPro" id="IPR001927">
    <property type="entry name" value="Na/Gal_symport"/>
</dbReference>
<feature type="transmembrane region" description="Helical" evidence="7">
    <location>
        <begin position="186"/>
        <end position="206"/>
    </location>
</feature>
<feature type="transmembrane region" description="Helical" evidence="7">
    <location>
        <begin position="115"/>
        <end position="138"/>
    </location>
</feature>
<dbReference type="AlphaFoldDB" id="A0A178M0I9"/>
<evidence type="ECO:0000259" key="8">
    <source>
        <dbReference type="PROSITE" id="PS50850"/>
    </source>
</evidence>
<keyword evidence="4 7" id="KW-0812">Transmembrane</keyword>
<evidence type="ECO:0000256" key="7">
    <source>
        <dbReference type="SAM" id="Phobius"/>
    </source>
</evidence>
<protein>
    <submittedName>
        <fullName evidence="9">Sugar transporter</fullName>
    </submittedName>
</protein>
<dbReference type="PROSITE" id="PS00872">
    <property type="entry name" value="NA_GALACTOSIDE_SYMP"/>
    <property type="match status" value="1"/>
</dbReference>
<dbReference type="GO" id="GO:0005886">
    <property type="term" value="C:plasma membrane"/>
    <property type="evidence" value="ECO:0007669"/>
    <property type="project" value="UniProtKB-SubCell"/>
</dbReference>
<organism evidence="9 10">
    <name type="scientific">Chloroflexus islandicus</name>
    <dbReference type="NCBI Taxonomy" id="1707952"/>
    <lineage>
        <taxon>Bacteria</taxon>
        <taxon>Bacillati</taxon>
        <taxon>Chloroflexota</taxon>
        <taxon>Chloroflexia</taxon>
        <taxon>Chloroflexales</taxon>
        <taxon>Chloroflexineae</taxon>
        <taxon>Chloroflexaceae</taxon>
        <taxon>Chloroflexus</taxon>
    </lineage>
</organism>
<keyword evidence="3" id="KW-1003">Cell membrane</keyword>
<feature type="transmembrane region" description="Helical" evidence="7">
    <location>
        <begin position="47"/>
        <end position="66"/>
    </location>
</feature>
<dbReference type="EMBL" id="LWQS01000088">
    <property type="protein sequence ID" value="OAN41248.1"/>
    <property type="molecule type" value="Genomic_DNA"/>
</dbReference>
<dbReference type="InterPro" id="IPR020846">
    <property type="entry name" value="MFS_dom"/>
</dbReference>
<name>A0A178M0I9_9CHLR</name>
<dbReference type="STRING" id="1707952.A6A03_19050"/>
<comment type="subcellular location">
    <subcellularLocation>
        <location evidence="1">Cell membrane</location>
        <topology evidence="1">Multi-pass membrane protein</topology>
    </subcellularLocation>
</comment>
<evidence type="ECO:0000256" key="2">
    <source>
        <dbReference type="ARBA" id="ARBA00022448"/>
    </source>
</evidence>
<dbReference type="PROSITE" id="PS50850">
    <property type="entry name" value="MFS"/>
    <property type="match status" value="1"/>
</dbReference>
<feature type="transmembrane region" description="Helical" evidence="7">
    <location>
        <begin position="158"/>
        <end position="180"/>
    </location>
</feature>
<feature type="transmembrane region" description="Helical" evidence="7">
    <location>
        <begin position="316"/>
        <end position="334"/>
    </location>
</feature>
<gene>
    <name evidence="9" type="ORF">A6A03_19050</name>
</gene>
<dbReference type="CDD" id="cd17332">
    <property type="entry name" value="MFS_MelB_like"/>
    <property type="match status" value="1"/>
</dbReference>
<keyword evidence="5 7" id="KW-1133">Transmembrane helix</keyword>
<evidence type="ECO:0000256" key="6">
    <source>
        <dbReference type="ARBA" id="ARBA00023136"/>
    </source>
</evidence>
<feature type="transmembrane region" description="Helical" evidence="7">
    <location>
        <begin position="340"/>
        <end position="362"/>
    </location>
</feature>
<feature type="transmembrane region" description="Helical" evidence="7">
    <location>
        <begin position="427"/>
        <end position="451"/>
    </location>
</feature>
<dbReference type="GO" id="GO:0006814">
    <property type="term" value="P:sodium ion transport"/>
    <property type="evidence" value="ECO:0007669"/>
    <property type="project" value="InterPro"/>
</dbReference>
<keyword evidence="10" id="KW-1185">Reference proteome</keyword>
<proteinExistence type="predicted"/>
<feature type="transmembrane region" description="Helical" evidence="7">
    <location>
        <begin position="18"/>
        <end position="41"/>
    </location>
</feature>
<dbReference type="FunFam" id="1.20.1250.20:FF:001255">
    <property type="entry name" value="Sugar (Glycoside-Pentoside-Hexuronide) transporter"/>
    <property type="match status" value="1"/>
</dbReference>
<dbReference type="PANTHER" id="PTHR11328">
    <property type="entry name" value="MAJOR FACILITATOR SUPERFAMILY DOMAIN-CONTAINING PROTEIN"/>
    <property type="match status" value="1"/>
</dbReference>
<dbReference type="GO" id="GO:0008643">
    <property type="term" value="P:carbohydrate transport"/>
    <property type="evidence" value="ECO:0007669"/>
    <property type="project" value="InterPro"/>
</dbReference>
<feature type="domain" description="Major facilitator superfamily (MFS) profile" evidence="8">
    <location>
        <begin position="1"/>
        <end position="455"/>
    </location>
</feature>
<sequence>MAATTPASSERLPLATRLAFGAGDLGPAIATIVASFFQLYFLTTIAGLPPGLAGTILLIVKIWDAVNDPIIGWLTDKTQTRWGRRRPWLLFGAAPFGILFFLQWVVPPFDITGKFIYYLVIALLFDTAFTVVNVPYTALTPELTRDYDERTALNSYRFAFSIGGSLLGGILHQIIVGQFADQQTGYLVSGAVVGLLIALPFLWCFFGTRERYEPEPGAEELSLPDQIRYVFKNRPFLFVVGIYMFSWLAVQVTSSVLTFFIVFWLGSVPQFPASAFGLTFGSANDLIPIMLFAVQGSALVFLFVWSAVSRRIGKKAVYMIGSLIWIGVQAFLFFLQPEQIALAIVLGVVAGAGVATAYLIPWSMMPDVIELDELETGQRREGMFYGFMVLLQKMGLALGLFLVGLALQFAGFNESLQPGQQPESALLAIRLLIGPLPTVILICGMILTAFYPITKASHAETLARLAERHNRD</sequence>
<keyword evidence="9" id="KW-0762">Sugar transport</keyword>
<dbReference type="RefSeq" id="WP_066790647.1">
    <property type="nucleotide sequence ID" value="NZ_LWQS01000088.1"/>
</dbReference>
<keyword evidence="6 7" id="KW-0472">Membrane</keyword>
<evidence type="ECO:0000256" key="1">
    <source>
        <dbReference type="ARBA" id="ARBA00004651"/>
    </source>
</evidence>
<dbReference type="OrthoDB" id="9764596at2"/>
<dbReference type="NCBIfam" id="TIGR00792">
    <property type="entry name" value="gph"/>
    <property type="match status" value="1"/>
</dbReference>